<feature type="transmembrane region" description="Helical" evidence="7">
    <location>
        <begin position="58"/>
        <end position="76"/>
    </location>
</feature>
<reference evidence="9 10" key="1">
    <citation type="submission" date="2017-02" db="EMBL/GenBank/DDBJ databases">
        <authorList>
            <person name="Peterson S.W."/>
        </authorList>
    </citation>
    <scope>NUCLEOTIDE SEQUENCE [LARGE SCALE GENOMIC DNA]</scope>
    <source>
        <strain evidence="9 10">DSM 22323</strain>
    </source>
</reference>
<dbReference type="Proteomes" id="UP000191112">
    <property type="component" value="Unassembled WGS sequence"/>
</dbReference>
<evidence type="ECO:0000256" key="4">
    <source>
        <dbReference type="ARBA" id="ARBA00022692"/>
    </source>
</evidence>
<evidence type="ECO:0000256" key="5">
    <source>
        <dbReference type="ARBA" id="ARBA00022989"/>
    </source>
</evidence>
<evidence type="ECO:0000313" key="9">
    <source>
        <dbReference type="EMBL" id="SKC04136.1"/>
    </source>
</evidence>
<dbReference type="InterPro" id="IPR023090">
    <property type="entry name" value="UPF0702_alpha/beta_dom_sf"/>
</dbReference>
<keyword evidence="10" id="KW-1185">Reference proteome</keyword>
<gene>
    <name evidence="9" type="ORF">SAMN05660477_02595</name>
</gene>
<dbReference type="Gene3D" id="3.30.240.20">
    <property type="entry name" value="bsu07140 like domains"/>
    <property type="match status" value="1"/>
</dbReference>
<name>A0A1T5G6T7_9FLAO</name>
<feature type="domain" description="YetF C-terminal" evidence="8">
    <location>
        <begin position="82"/>
        <end position="151"/>
    </location>
</feature>
<keyword evidence="5 7" id="KW-1133">Transmembrane helix</keyword>
<dbReference type="GO" id="GO:0005886">
    <property type="term" value="C:plasma membrane"/>
    <property type="evidence" value="ECO:0007669"/>
    <property type="project" value="UniProtKB-SubCell"/>
</dbReference>
<protein>
    <recommendedName>
        <fullName evidence="8">YetF C-terminal domain-containing protein</fullName>
    </recommendedName>
</protein>
<dbReference type="RefSeq" id="WP_079667785.1">
    <property type="nucleotide sequence ID" value="NZ_FUYZ01000010.1"/>
</dbReference>
<dbReference type="EMBL" id="FUYZ01000010">
    <property type="protein sequence ID" value="SKC04136.1"/>
    <property type="molecule type" value="Genomic_DNA"/>
</dbReference>
<dbReference type="InterPro" id="IPR007353">
    <property type="entry name" value="DUF421"/>
</dbReference>
<proteinExistence type="inferred from homology"/>
<organism evidence="9 10">
    <name type="scientific">Soonwooa buanensis</name>
    <dbReference type="NCBI Taxonomy" id="619805"/>
    <lineage>
        <taxon>Bacteria</taxon>
        <taxon>Pseudomonadati</taxon>
        <taxon>Bacteroidota</taxon>
        <taxon>Flavobacteriia</taxon>
        <taxon>Flavobacteriales</taxon>
        <taxon>Weeksellaceae</taxon>
        <taxon>Chryseobacterium group</taxon>
        <taxon>Soonwooa</taxon>
    </lineage>
</organism>
<evidence type="ECO:0000256" key="2">
    <source>
        <dbReference type="ARBA" id="ARBA00006448"/>
    </source>
</evidence>
<keyword evidence="6 7" id="KW-0472">Membrane</keyword>
<evidence type="ECO:0000256" key="3">
    <source>
        <dbReference type="ARBA" id="ARBA00022475"/>
    </source>
</evidence>
<dbReference type="PANTHER" id="PTHR34582:SF6">
    <property type="entry name" value="UPF0702 TRANSMEMBRANE PROTEIN YCAP"/>
    <property type="match status" value="1"/>
</dbReference>
<keyword evidence="4 7" id="KW-0812">Transmembrane</keyword>
<dbReference type="AlphaFoldDB" id="A0A1T5G6T7"/>
<feature type="transmembrane region" description="Helical" evidence="7">
    <location>
        <begin position="7"/>
        <end position="26"/>
    </location>
</feature>
<accession>A0A1T5G6T7</accession>
<comment type="subcellular location">
    <subcellularLocation>
        <location evidence="1">Cell membrane</location>
        <topology evidence="1">Multi-pass membrane protein</topology>
    </subcellularLocation>
</comment>
<evidence type="ECO:0000256" key="1">
    <source>
        <dbReference type="ARBA" id="ARBA00004651"/>
    </source>
</evidence>
<dbReference type="STRING" id="619805.SAMN05660477_02595"/>
<dbReference type="PANTHER" id="PTHR34582">
    <property type="entry name" value="UPF0702 TRANSMEMBRANE PROTEIN YCAP"/>
    <property type="match status" value="1"/>
</dbReference>
<evidence type="ECO:0000259" key="8">
    <source>
        <dbReference type="Pfam" id="PF04239"/>
    </source>
</evidence>
<evidence type="ECO:0000313" key="10">
    <source>
        <dbReference type="Proteomes" id="UP000191112"/>
    </source>
</evidence>
<evidence type="ECO:0000256" key="7">
    <source>
        <dbReference type="SAM" id="Phobius"/>
    </source>
</evidence>
<dbReference type="Pfam" id="PF04239">
    <property type="entry name" value="DUF421"/>
    <property type="match status" value="1"/>
</dbReference>
<dbReference type="OrthoDB" id="9778331at2"/>
<sequence>MNPFLDISLRSLAVYIFMLVALRLFGKNQLSQLNAGDVVLLLLISNAVQNAMVGPDTTLQGGLLAALVLFVANFIVKKVMFRNQKFKNLLESEPYVLIRDGQIFQETCQKVEISKDELLETVHEHGIESLDKVKLAILEVDGNISVVSQDQNGSTHYTRHKKWLRRKRNF</sequence>
<evidence type="ECO:0000256" key="6">
    <source>
        <dbReference type="ARBA" id="ARBA00023136"/>
    </source>
</evidence>
<keyword evidence="3" id="KW-1003">Cell membrane</keyword>
<comment type="similarity">
    <text evidence="2">Belongs to the UPF0702 family.</text>
</comment>